<dbReference type="SUPFAM" id="SSF53955">
    <property type="entry name" value="Lysozyme-like"/>
    <property type="match status" value="1"/>
</dbReference>
<dbReference type="AlphaFoldDB" id="A0A518VAE9"/>
<protein>
    <submittedName>
        <fullName evidence="2">Lytic transglycosylase domain-containing protein</fullName>
    </submittedName>
</protein>
<name>A0A518VAE9_BRELA</name>
<keyword evidence="3" id="KW-1185">Reference proteome</keyword>
<dbReference type="Gene3D" id="1.10.530.10">
    <property type="match status" value="1"/>
</dbReference>
<dbReference type="PANTHER" id="PTHR37423:SF2">
    <property type="entry name" value="MEMBRANE-BOUND LYTIC MUREIN TRANSGLYCOSYLASE C"/>
    <property type="match status" value="1"/>
</dbReference>
<feature type="domain" description="Transglycosylase SLT" evidence="1">
    <location>
        <begin position="83"/>
        <end position="171"/>
    </location>
</feature>
<dbReference type="EMBL" id="CP033464">
    <property type="protein sequence ID" value="QDX93972.1"/>
    <property type="molecule type" value="Genomic_DNA"/>
</dbReference>
<reference evidence="2 3" key="1">
    <citation type="submission" date="2018-11" db="EMBL/GenBank/DDBJ databases">
        <title>Phylogenetic determinants of toxin gene distribution in genomes of Brevibacillus laterosporus.</title>
        <authorList>
            <person name="Glare T.R."/>
            <person name="Durrant A."/>
            <person name="Berry C."/>
            <person name="Palma L."/>
            <person name="Ormskirk M."/>
            <person name="Cox M.O."/>
        </authorList>
    </citation>
    <scope>NUCLEOTIDE SEQUENCE [LARGE SCALE GENOMIC DNA]</scope>
    <source>
        <strain evidence="2 3">1821L</strain>
    </source>
</reference>
<dbReference type="InterPro" id="IPR023346">
    <property type="entry name" value="Lysozyme-like_dom_sf"/>
</dbReference>
<sequence>MIIVMKSMMVTFLIIAEFTTYYPNFEWDNTPVKQGNTPSIAVTTSTSTQQKQVEQIIIQHMLSRNIATTDAINISNHILTFSGKYNVDPYIILAMIELESHYQPKAIGKHGDTGLMQILPATQRYMGITGDLTNPEVNIHVGCKYLAYTQNRFGSDLGIVAYNQGEGNIVRGTYKTNYLTKVKKIWLTIKK</sequence>
<proteinExistence type="predicted"/>
<dbReference type="Proteomes" id="UP000319432">
    <property type="component" value="Chromosome"/>
</dbReference>
<dbReference type="Pfam" id="PF01464">
    <property type="entry name" value="SLT"/>
    <property type="match status" value="1"/>
</dbReference>
<gene>
    <name evidence="2" type="ORF">EEL30_17745</name>
</gene>
<evidence type="ECO:0000259" key="1">
    <source>
        <dbReference type="Pfam" id="PF01464"/>
    </source>
</evidence>
<accession>A0A518VAE9</accession>
<dbReference type="PANTHER" id="PTHR37423">
    <property type="entry name" value="SOLUBLE LYTIC MUREIN TRANSGLYCOSYLASE-RELATED"/>
    <property type="match status" value="1"/>
</dbReference>
<evidence type="ECO:0000313" key="2">
    <source>
        <dbReference type="EMBL" id="QDX93972.1"/>
    </source>
</evidence>
<dbReference type="OrthoDB" id="9815002at2"/>
<evidence type="ECO:0000313" key="3">
    <source>
        <dbReference type="Proteomes" id="UP000319432"/>
    </source>
</evidence>
<dbReference type="InterPro" id="IPR008258">
    <property type="entry name" value="Transglycosylase_SLT_dom_1"/>
</dbReference>
<organism evidence="2 3">
    <name type="scientific">Brevibacillus laterosporus</name>
    <name type="common">Bacillus laterosporus</name>
    <dbReference type="NCBI Taxonomy" id="1465"/>
    <lineage>
        <taxon>Bacteria</taxon>
        <taxon>Bacillati</taxon>
        <taxon>Bacillota</taxon>
        <taxon>Bacilli</taxon>
        <taxon>Bacillales</taxon>
        <taxon>Paenibacillaceae</taxon>
        <taxon>Brevibacillus</taxon>
    </lineage>
</organism>